<evidence type="ECO:0000313" key="3">
    <source>
        <dbReference type="Proteomes" id="UP000242519"/>
    </source>
</evidence>
<accession>A0A218Z2R5</accession>
<dbReference type="InParanoid" id="A0A218Z2R5"/>
<protein>
    <submittedName>
        <fullName evidence="2">Uncharacterized protein</fullName>
    </submittedName>
</protein>
<sequence length="118" mass="12318">MGSGTWRQSGGENEAGSSGQKRSNRRALPGLAAGETHTSSSVKGGRLQDGTDQEQGRNMPPSSGRILRQQGAAILLPSAFRGDEDKRNECLSRGDGGSSAWPRGCELSEVSQPSAHAP</sequence>
<keyword evidence="3" id="KW-1185">Reference proteome</keyword>
<organism evidence="2 3">
    <name type="scientific">Diplocarpon coronariae</name>
    <dbReference type="NCBI Taxonomy" id="2795749"/>
    <lineage>
        <taxon>Eukaryota</taxon>
        <taxon>Fungi</taxon>
        <taxon>Dikarya</taxon>
        <taxon>Ascomycota</taxon>
        <taxon>Pezizomycotina</taxon>
        <taxon>Leotiomycetes</taxon>
        <taxon>Helotiales</taxon>
        <taxon>Drepanopezizaceae</taxon>
        <taxon>Diplocarpon</taxon>
    </lineage>
</organism>
<dbReference type="Proteomes" id="UP000242519">
    <property type="component" value="Unassembled WGS sequence"/>
</dbReference>
<name>A0A218Z2R5_9HELO</name>
<feature type="compositionally biased region" description="Polar residues" evidence="1">
    <location>
        <begin position="1"/>
        <end position="21"/>
    </location>
</feature>
<reference evidence="2 3" key="1">
    <citation type="submission" date="2017-04" db="EMBL/GenBank/DDBJ databases">
        <title>Draft genome sequence of Marssonina coronaria NL1: causal agent of apple blotch.</title>
        <authorList>
            <person name="Cheng Q."/>
        </authorList>
    </citation>
    <scope>NUCLEOTIDE SEQUENCE [LARGE SCALE GENOMIC DNA]</scope>
    <source>
        <strain evidence="2 3">NL1</strain>
    </source>
</reference>
<gene>
    <name evidence="2" type="ORF">B2J93_527</name>
</gene>
<dbReference type="AlphaFoldDB" id="A0A218Z2R5"/>
<proteinExistence type="predicted"/>
<feature type="compositionally biased region" description="Polar residues" evidence="1">
    <location>
        <begin position="109"/>
        <end position="118"/>
    </location>
</feature>
<dbReference type="EMBL" id="MZNU01000258">
    <property type="protein sequence ID" value="OWP01833.1"/>
    <property type="molecule type" value="Genomic_DNA"/>
</dbReference>
<feature type="compositionally biased region" description="Basic and acidic residues" evidence="1">
    <location>
        <begin position="81"/>
        <end position="92"/>
    </location>
</feature>
<evidence type="ECO:0000313" key="2">
    <source>
        <dbReference type="EMBL" id="OWP01833.1"/>
    </source>
</evidence>
<comment type="caution">
    <text evidence="2">The sequence shown here is derived from an EMBL/GenBank/DDBJ whole genome shotgun (WGS) entry which is preliminary data.</text>
</comment>
<feature type="region of interest" description="Disordered" evidence="1">
    <location>
        <begin position="1"/>
        <end position="118"/>
    </location>
</feature>
<evidence type="ECO:0000256" key="1">
    <source>
        <dbReference type="SAM" id="MobiDB-lite"/>
    </source>
</evidence>